<feature type="region of interest" description="Disordered" evidence="2">
    <location>
        <begin position="123"/>
        <end position="182"/>
    </location>
</feature>
<feature type="compositionally biased region" description="Basic and acidic residues" evidence="2">
    <location>
        <begin position="35"/>
        <end position="44"/>
    </location>
</feature>
<evidence type="ECO:0000256" key="2">
    <source>
        <dbReference type="SAM" id="MobiDB-lite"/>
    </source>
</evidence>
<evidence type="ECO:0000256" key="1">
    <source>
        <dbReference type="SAM" id="Coils"/>
    </source>
</evidence>
<feature type="compositionally biased region" description="Basic and acidic residues" evidence="2">
    <location>
        <begin position="155"/>
        <end position="173"/>
    </location>
</feature>
<keyword evidence="1" id="KW-0175">Coiled coil</keyword>
<name>A0A7D9HJB2_PARCT</name>
<feature type="coiled-coil region" evidence="1">
    <location>
        <begin position="81"/>
        <end position="115"/>
    </location>
</feature>
<dbReference type="EMBL" id="CACRXK020000713">
    <property type="protein sequence ID" value="CAB3984261.1"/>
    <property type="molecule type" value="Genomic_DNA"/>
</dbReference>
<dbReference type="PANTHER" id="PTHR31751">
    <property type="entry name" value="SI:CH211-108C17.2-RELATED-RELATED"/>
    <property type="match status" value="1"/>
</dbReference>
<evidence type="ECO:0000313" key="4">
    <source>
        <dbReference type="Proteomes" id="UP001152795"/>
    </source>
</evidence>
<accession>A0A7D9HJB2</accession>
<reference evidence="3" key="1">
    <citation type="submission" date="2020-04" db="EMBL/GenBank/DDBJ databases">
        <authorList>
            <person name="Alioto T."/>
            <person name="Alioto T."/>
            <person name="Gomez Garrido J."/>
        </authorList>
    </citation>
    <scope>NUCLEOTIDE SEQUENCE</scope>
    <source>
        <strain evidence="3">A484AB</strain>
    </source>
</reference>
<feature type="region of interest" description="Disordered" evidence="2">
    <location>
        <begin position="1"/>
        <end position="60"/>
    </location>
</feature>
<dbReference type="AlphaFoldDB" id="A0A7D9HJB2"/>
<gene>
    <name evidence="3" type="ORF">PACLA_8A058038</name>
</gene>
<dbReference type="OrthoDB" id="6139842at2759"/>
<feature type="compositionally biased region" description="Basic and acidic residues" evidence="2">
    <location>
        <begin position="1"/>
        <end position="10"/>
    </location>
</feature>
<dbReference type="PANTHER" id="PTHR31751:SF42">
    <property type="entry name" value="PROTEIN CBG10204"/>
    <property type="match status" value="1"/>
</dbReference>
<evidence type="ECO:0000313" key="3">
    <source>
        <dbReference type="EMBL" id="CAB3984261.1"/>
    </source>
</evidence>
<organism evidence="3 4">
    <name type="scientific">Paramuricea clavata</name>
    <name type="common">Red gorgonian</name>
    <name type="synonym">Violescent sea-whip</name>
    <dbReference type="NCBI Taxonomy" id="317549"/>
    <lineage>
        <taxon>Eukaryota</taxon>
        <taxon>Metazoa</taxon>
        <taxon>Cnidaria</taxon>
        <taxon>Anthozoa</taxon>
        <taxon>Octocorallia</taxon>
        <taxon>Malacalcyonacea</taxon>
        <taxon>Plexauridae</taxon>
        <taxon>Paramuricea</taxon>
    </lineage>
</organism>
<protein>
    <submittedName>
        <fullName evidence="3">Uncharacterized protein</fullName>
    </submittedName>
</protein>
<proteinExistence type="predicted"/>
<comment type="caution">
    <text evidence="3">The sequence shown here is derived from an EMBL/GenBank/DDBJ whole genome shotgun (WGS) entry which is preliminary data.</text>
</comment>
<feature type="compositionally biased region" description="Acidic residues" evidence="2">
    <location>
        <begin position="135"/>
        <end position="154"/>
    </location>
</feature>
<sequence length="538" mass="61043">MVMRNVHEAPDQSLQANAKPTPPAKRKLLPTPPNEGRKKQRQELPEPETPEGSQTSDIDNVIAMADSDTSLIGMSTPRNDLEKLAEKNRRLKNQVISLQASVKEKNNKLRQMKRKVINEVTKLRQHVHHQPNDQESMEDVSEESENETVEENDHEDTTDPHYEMEDDGGHGDSELDESDDESELLTMEKDNLRTEPKHIVFLSQLLLLFSFCHSCKTDNPLIETREVGTKAVVTTICSNPKCPKKITTWHSQPMMPGTKISAGNFLLCMAVLLAGSSISKARQVFLHMGLGCVSLNTYFRYQRTMLFPTIYLHWRKYQNMLIETARNIKGGVVLAGDGRHDSMGHSAKFCAYTMFCCTLGKIIHFDLVQRNQAGSSPAMEFMSFKSCMDYLIKKGLAITTFISDRHTSVAKYMRSVLSKITHYFDIWHLKKTYVQEIYLTYLMAGKKELKDAAIKLKEMSPAPMDSVFNKQAKAEALKKRADRSEMVVKDVPPTTPVSEVLAQASKTKKNTIVRYCKTCKNPMKGHKKVKECPRNQKS</sequence>
<dbReference type="Proteomes" id="UP001152795">
    <property type="component" value="Unassembled WGS sequence"/>
</dbReference>
<keyword evidence="4" id="KW-1185">Reference proteome</keyword>